<organism evidence="4 5">
    <name type="scientific">Ilex paraguariensis</name>
    <name type="common">yerba mate</name>
    <dbReference type="NCBI Taxonomy" id="185542"/>
    <lineage>
        <taxon>Eukaryota</taxon>
        <taxon>Viridiplantae</taxon>
        <taxon>Streptophyta</taxon>
        <taxon>Embryophyta</taxon>
        <taxon>Tracheophyta</taxon>
        <taxon>Spermatophyta</taxon>
        <taxon>Magnoliopsida</taxon>
        <taxon>eudicotyledons</taxon>
        <taxon>Gunneridae</taxon>
        <taxon>Pentapetalae</taxon>
        <taxon>asterids</taxon>
        <taxon>campanulids</taxon>
        <taxon>Aquifoliales</taxon>
        <taxon>Aquifoliaceae</taxon>
        <taxon>Ilex</taxon>
    </lineage>
</organism>
<reference evidence="4 5" key="1">
    <citation type="submission" date="2024-02" db="EMBL/GenBank/DDBJ databases">
        <authorList>
            <person name="Vignale AGUSTIN F."/>
            <person name="Sosa J E."/>
            <person name="Modenutti C."/>
        </authorList>
    </citation>
    <scope>NUCLEOTIDE SEQUENCE [LARGE SCALE GENOMIC DNA]</scope>
</reference>
<evidence type="ECO:0000259" key="3">
    <source>
        <dbReference type="Pfam" id="PF25019"/>
    </source>
</evidence>
<name>A0ABC8R4Q9_9AQUA</name>
<dbReference type="AlphaFoldDB" id="A0ABC8R4Q9"/>
<evidence type="ECO:0000256" key="1">
    <source>
        <dbReference type="ARBA" id="ARBA00022614"/>
    </source>
</evidence>
<dbReference type="GO" id="GO:0006952">
    <property type="term" value="P:defense response"/>
    <property type="evidence" value="ECO:0007669"/>
    <property type="project" value="UniProtKB-KW"/>
</dbReference>
<comment type="caution">
    <text evidence="4">The sequence shown here is derived from an EMBL/GenBank/DDBJ whole genome shotgun (WGS) entry which is preliminary data.</text>
</comment>
<dbReference type="Pfam" id="PF25019">
    <property type="entry name" value="LRR_R13L1-DRL21"/>
    <property type="match status" value="1"/>
</dbReference>
<proteinExistence type="predicted"/>
<dbReference type="EMBL" id="CAUOFW020000981">
    <property type="protein sequence ID" value="CAK9139705.1"/>
    <property type="molecule type" value="Genomic_DNA"/>
</dbReference>
<dbReference type="Proteomes" id="UP001642360">
    <property type="component" value="Unassembled WGS sequence"/>
</dbReference>
<evidence type="ECO:0000313" key="4">
    <source>
        <dbReference type="EMBL" id="CAK9139705.1"/>
    </source>
</evidence>
<sequence length="236" mass="26569">MVSKCLLKTLEIECCPALKSIPSINGLTSLHSFTLRSCDGIACLPSGLQSCTSLKTLRVESCHNLISFPDIQALHSLSTLQITSCEKITRLPGGLHCLTRLVNLMVGPFSEELNSFPSLEGVQHLQASLRYVYLCGWPHWNSIPEQLQYLTVLKSIELSGFGVEALPDWFENFSYLESLSLDRFESIKFLLPREAMRHLTKLESLRIQNCPLLKERYAKALGPKWLNIAHISRIVI</sequence>
<dbReference type="PANTHER" id="PTHR36766:SF40">
    <property type="entry name" value="DISEASE RESISTANCE PROTEIN RGA3"/>
    <property type="match status" value="1"/>
</dbReference>
<dbReference type="InterPro" id="IPR032675">
    <property type="entry name" value="LRR_dom_sf"/>
</dbReference>
<dbReference type="InterPro" id="IPR056789">
    <property type="entry name" value="LRR_R13L1-DRL21"/>
</dbReference>
<gene>
    <name evidence="4" type="ORF">ILEXP_LOCUS7105</name>
</gene>
<dbReference type="PANTHER" id="PTHR36766">
    <property type="entry name" value="PLANT BROAD-SPECTRUM MILDEW RESISTANCE PROTEIN RPW8"/>
    <property type="match status" value="1"/>
</dbReference>
<dbReference type="SUPFAM" id="SSF52058">
    <property type="entry name" value="L domain-like"/>
    <property type="match status" value="1"/>
</dbReference>
<protein>
    <recommendedName>
        <fullName evidence="3">R13L1/DRL21-like LRR repeat region domain-containing protein</fullName>
    </recommendedName>
</protein>
<keyword evidence="5" id="KW-1185">Reference proteome</keyword>
<keyword evidence="1" id="KW-0433">Leucine-rich repeat</keyword>
<keyword evidence="2" id="KW-0611">Plant defense</keyword>
<accession>A0ABC8R4Q9</accession>
<evidence type="ECO:0000313" key="5">
    <source>
        <dbReference type="Proteomes" id="UP001642360"/>
    </source>
</evidence>
<evidence type="ECO:0000256" key="2">
    <source>
        <dbReference type="ARBA" id="ARBA00022821"/>
    </source>
</evidence>
<feature type="domain" description="R13L1/DRL21-like LRR repeat region" evidence="3">
    <location>
        <begin position="141"/>
        <end position="210"/>
    </location>
</feature>
<dbReference type="Gene3D" id="3.80.10.10">
    <property type="entry name" value="Ribonuclease Inhibitor"/>
    <property type="match status" value="1"/>
</dbReference>